<dbReference type="GO" id="GO:0005829">
    <property type="term" value="C:cytosol"/>
    <property type="evidence" value="ECO:0007669"/>
    <property type="project" value="TreeGrafter"/>
</dbReference>
<proteinExistence type="inferred from homology"/>
<keyword evidence="4" id="KW-0479">Metal-binding</keyword>
<dbReference type="HAMAP" id="MF_00321">
    <property type="entry name" value="GTPase_EngB"/>
    <property type="match status" value="1"/>
</dbReference>
<dbReference type="InterPro" id="IPR006073">
    <property type="entry name" value="GTP-bd"/>
</dbReference>
<dbReference type="RefSeq" id="WP_136131196.1">
    <property type="nucleotide sequence ID" value="NZ_PDKT01000004.1"/>
</dbReference>
<dbReference type="CDD" id="cd01876">
    <property type="entry name" value="YihA_EngB"/>
    <property type="match status" value="1"/>
</dbReference>
<comment type="cofactor">
    <cofactor evidence="1">
        <name>Mg(2+)</name>
        <dbReference type="ChEBI" id="CHEBI:18420"/>
    </cofactor>
</comment>
<protein>
    <recommendedName>
        <fullName evidence="10">Probable GTP-binding protein EngB</fullName>
    </recommendedName>
</protein>
<dbReference type="OrthoDB" id="9804921at2"/>
<dbReference type="Pfam" id="PF01926">
    <property type="entry name" value="MMR_HSR1"/>
    <property type="match status" value="1"/>
</dbReference>
<keyword evidence="8 10" id="KW-0717">Septation</keyword>
<evidence type="ECO:0000313" key="12">
    <source>
        <dbReference type="EMBL" id="PPI87793.1"/>
    </source>
</evidence>
<evidence type="ECO:0000256" key="3">
    <source>
        <dbReference type="ARBA" id="ARBA00022618"/>
    </source>
</evidence>
<dbReference type="Gene3D" id="3.40.50.300">
    <property type="entry name" value="P-loop containing nucleotide triphosphate hydrolases"/>
    <property type="match status" value="1"/>
</dbReference>
<dbReference type="GO" id="GO:0000917">
    <property type="term" value="P:division septum assembly"/>
    <property type="evidence" value="ECO:0007669"/>
    <property type="project" value="UniProtKB-KW"/>
</dbReference>
<dbReference type="Proteomes" id="UP000296153">
    <property type="component" value="Unassembled WGS sequence"/>
</dbReference>
<dbReference type="NCBIfam" id="TIGR03598">
    <property type="entry name" value="GTPase_YsxC"/>
    <property type="match status" value="1"/>
</dbReference>
<dbReference type="PANTHER" id="PTHR11649:SF13">
    <property type="entry name" value="ENGB-TYPE G DOMAIN-CONTAINING PROTEIN"/>
    <property type="match status" value="1"/>
</dbReference>
<keyword evidence="5 10" id="KW-0547">Nucleotide-binding</keyword>
<accession>A0A2P5SZQ7</accession>
<evidence type="ECO:0000256" key="8">
    <source>
        <dbReference type="ARBA" id="ARBA00023210"/>
    </source>
</evidence>
<organism evidence="12 13">
    <name type="scientific">Candidatus Pantoea edessiphila</name>
    <dbReference type="NCBI Taxonomy" id="2044610"/>
    <lineage>
        <taxon>Bacteria</taxon>
        <taxon>Pseudomonadati</taxon>
        <taxon>Pseudomonadota</taxon>
        <taxon>Gammaproteobacteria</taxon>
        <taxon>Enterobacterales</taxon>
        <taxon>Erwiniaceae</taxon>
        <taxon>Pantoea</taxon>
    </lineage>
</organism>
<comment type="similarity">
    <text evidence="2 10">Belongs to the TRAFAC class TrmE-Era-EngA-EngB-Septin-like GTPase superfamily. EngB GTPase family.</text>
</comment>
<gene>
    <name evidence="10" type="primary">engB</name>
    <name evidence="12" type="ORF">CRV12_03065</name>
</gene>
<dbReference type="GO" id="GO:0046872">
    <property type="term" value="F:metal ion binding"/>
    <property type="evidence" value="ECO:0007669"/>
    <property type="project" value="UniProtKB-KW"/>
</dbReference>
<dbReference type="InterPro" id="IPR027417">
    <property type="entry name" value="P-loop_NTPase"/>
</dbReference>
<dbReference type="InterPro" id="IPR030393">
    <property type="entry name" value="G_ENGB_dom"/>
</dbReference>
<reference evidence="12 13" key="1">
    <citation type="journal article" date="2018" name="Genome Biol. Evol.">
        <title>Cladogenesis and Genomic Streamlining in Extracellular Endosymbionts of Tropical Stink Bugs.</title>
        <authorList>
            <person name="Otero-Bravo A."/>
            <person name="Goffredi S."/>
            <person name="Sabree Z.L."/>
        </authorList>
    </citation>
    <scope>NUCLEOTIDE SEQUENCE [LARGE SCALE GENOMIC DNA]</scope>
    <source>
        <strain evidence="12 13">SoEE</strain>
    </source>
</reference>
<dbReference type="GO" id="GO:0005525">
    <property type="term" value="F:GTP binding"/>
    <property type="evidence" value="ECO:0007669"/>
    <property type="project" value="UniProtKB-UniRule"/>
</dbReference>
<dbReference type="FunFam" id="3.40.50.300:FF:000098">
    <property type="entry name" value="Probable GTP-binding protein EngB"/>
    <property type="match status" value="1"/>
</dbReference>
<evidence type="ECO:0000256" key="1">
    <source>
        <dbReference type="ARBA" id="ARBA00001946"/>
    </source>
</evidence>
<evidence type="ECO:0000313" key="13">
    <source>
        <dbReference type="Proteomes" id="UP000296153"/>
    </source>
</evidence>
<keyword evidence="6" id="KW-0460">Magnesium</keyword>
<evidence type="ECO:0000256" key="9">
    <source>
        <dbReference type="ARBA" id="ARBA00023306"/>
    </source>
</evidence>
<dbReference type="PANTHER" id="PTHR11649">
    <property type="entry name" value="MSS1/TRME-RELATED GTP-BINDING PROTEIN"/>
    <property type="match status" value="1"/>
</dbReference>
<dbReference type="PROSITE" id="PS51706">
    <property type="entry name" value="G_ENGB"/>
    <property type="match status" value="1"/>
</dbReference>
<dbReference type="SUPFAM" id="SSF52540">
    <property type="entry name" value="P-loop containing nucleoside triphosphate hydrolases"/>
    <property type="match status" value="1"/>
</dbReference>
<feature type="domain" description="EngB-type G" evidence="11">
    <location>
        <begin position="23"/>
        <end position="197"/>
    </location>
</feature>
<keyword evidence="9 10" id="KW-0131">Cell cycle</keyword>
<comment type="caution">
    <text evidence="12">The sequence shown here is derived from an EMBL/GenBank/DDBJ whole genome shotgun (WGS) entry which is preliminary data.</text>
</comment>
<keyword evidence="3 10" id="KW-0132">Cell division</keyword>
<evidence type="ECO:0000256" key="5">
    <source>
        <dbReference type="ARBA" id="ARBA00022741"/>
    </source>
</evidence>
<keyword evidence="7 10" id="KW-0342">GTP-binding</keyword>
<evidence type="ECO:0000256" key="10">
    <source>
        <dbReference type="HAMAP-Rule" id="MF_00321"/>
    </source>
</evidence>
<dbReference type="AlphaFoldDB" id="A0A2P5SZQ7"/>
<evidence type="ECO:0000256" key="4">
    <source>
        <dbReference type="ARBA" id="ARBA00022723"/>
    </source>
</evidence>
<dbReference type="EMBL" id="PDKT01000004">
    <property type="protein sequence ID" value="PPI87793.1"/>
    <property type="molecule type" value="Genomic_DNA"/>
</dbReference>
<evidence type="ECO:0000259" key="11">
    <source>
        <dbReference type="PROSITE" id="PS51706"/>
    </source>
</evidence>
<name>A0A2P5SZQ7_9GAMM</name>
<dbReference type="InterPro" id="IPR019987">
    <property type="entry name" value="GTP-bd_ribosome_bio_YsxC"/>
</dbReference>
<evidence type="ECO:0000256" key="6">
    <source>
        <dbReference type="ARBA" id="ARBA00022842"/>
    </source>
</evidence>
<evidence type="ECO:0000256" key="7">
    <source>
        <dbReference type="ARBA" id="ARBA00023134"/>
    </source>
</evidence>
<comment type="function">
    <text evidence="10">Necessary for normal cell division and for the maintenance of normal septation.</text>
</comment>
<evidence type="ECO:0000256" key="2">
    <source>
        <dbReference type="ARBA" id="ARBA00009638"/>
    </source>
</evidence>
<sequence>MNYNSTRFVISAPSIKYLPLNSNTTEVAFIGRSNSGKSSLLNKLTNQKHLARTSKNPGCTKLINLFEVIHNKYLVDLPGYGYAKTSKKNRNIWKNILIEYIKNNNNLKGLVLLVDIKTSINDFDEEIIRLANKGNIFLLILLTKADKLSLSQQKLKLVTTREILSKFIFSIQVELFSSIKGIGIDTIYQKLNVWFQK</sequence>